<feature type="non-terminal residue" evidence="2">
    <location>
        <position position="142"/>
    </location>
</feature>
<proteinExistence type="predicted"/>
<evidence type="ECO:0000256" key="1">
    <source>
        <dbReference type="SAM" id="SignalP"/>
    </source>
</evidence>
<keyword evidence="1" id="KW-0732">Signal</keyword>
<reference evidence="2 3" key="1">
    <citation type="journal article" date="2018" name="Sci. Data">
        <title>The draft genome sequence of cork oak.</title>
        <authorList>
            <person name="Ramos A.M."/>
            <person name="Usie A."/>
            <person name="Barbosa P."/>
            <person name="Barros P.M."/>
            <person name="Capote T."/>
            <person name="Chaves I."/>
            <person name="Simoes F."/>
            <person name="Abreu I."/>
            <person name="Carrasquinho I."/>
            <person name="Faro C."/>
            <person name="Guimaraes J.B."/>
            <person name="Mendonca D."/>
            <person name="Nobrega F."/>
            <person name="Rodrigues L."/>
            <person name="Saibo N.J.M."/>
            <person name="Varela M.C."/>
            <person name="Egas C."/>
            <person name="Matos J."/>
            <person name="Miguel C.M."/>
            <person name="Oliveira M.M."/>
            <person name="Ricardo C.P."/>
            <person name="Goncalves S."/>
        </authorList>
    </citation>
    <scope>NUCLEOTIDE SEQUENCE [LARGE SCALE GENOMIC DNA]</scope>
    <source>
        <strain evidence="3">cv. HL8</strain>
    </source>
</reference>
<sequence length="142" mass="16224">MVSVSLFVFFALSHLSLLHSVEEEKRKQPNCSPFLCRKFGIIDFPFTNSADPNCSLLPLCHYKRLLHLQSNSNTTQSMRIKDFLLSDYLTSQKCEFLTKTRITHSNDSSPSFPSECSIIRVPAVKEHSDDLNLTAEFDLEVH</sequence>
<evidence type="ECO:0000313" key="3">
    <source>
        <dbReference type="Proteomes" id="UP000237347"/>
    </source>
</evidence>
<accession>A0AAW0J364</accession>
<comment type="caution">
    <text evidence="2">The sequence shown here is derived from an EMBL/GenBank/DDBJ whole genome shotgun (WGS) entry which is preliminary data.</text>
</comment>
<evidence type="ECO:0000313" key="2">
    <source>
        <dbReference type="EMBL" id="KAK7820871.1"/>
    </source>
</evidence>
<dbReference type="AlphaFoldDB" id="A0AAW0J364"/>
<gene>
    <name evidence="2" type="ORF">CFP56_038397</name>
</gene>
<protein>
    <submittedName>
        <fullName evidence="2">Uncharacterized protein</fullName>
    </submittedName>
</protein>
<organism evidence="2 3">
    <name type="scientific">Quercus suber</name>
    <name type="common">Cork oak</name>
    <dbReference type="NCBI Taxonomy" id="58331"/>
    <lineage>
        <taxon>Eukaryota</taxon>
        <taxon>Viridiplantae</taxon>
        <taxon>Streptophyta</taxon>
        <taxon>Embryophyta</taxon>
        <taxon>Tracheophyta</taxon>
        <taxon>Spermatophyta</taxon>
        <taxon>Magnoliopsida</taxon>
        <taxon>eudicotyledons</taxon>
        <taxon>Gunneridae</taxon>
        <taxon>Pentapetalae</taxon>
        <taxon>rosids</taxon>
        <taxon>fabids</taxon>
        <taxon>Fagales</taxon>
        <taxon>Fagaceae</taxon>
        <taxon>Quercus</taxon>
    </lineage>
</organism>
<keyword evidence="3" id="KW-1185">Reference proteome</keyword>
<dbReference type="Proteomes" id="UP000237347">
    <property type="component" value="Unassembled WGS sequence"/>
</dbReference>
<dbReference type="EMBL" id="PKMF04000722">
    <property type="protein sequence ID" value="KAK7820871.1"/>
    <property type="molecule type" value="Genomic_DNA"/>
</dbReference>
<name>A0AAW0J364_QUESU</name>
<feature type="chain" id="PRO_5043418356" evidence="1">
    <location>
        <begin position="21"/>
        <end position="142"/>
    </location>
</feature>
<feature type="signal peptide" evidence="1">
    <location>
        <begin position="1"/>
        <end position="20"/>
    </location>
</feature>